<dbReference type="Pfam" id="PF01103">
    <property type="entry name" value="Omp85"/>
    <property type="match status" value="1"/>
</dbReference>
<evidence type="ECO:0000313" key="8">
    <source>
        <dbReference type="EMBL" id="NYF79749.1"/>
    </source>
</evidence>
<sequence>MAGDRVVVVWGEGVAVVLRRPAEKGRRSFRSEIRRWSALAGWMLLLAGVTAGAQSISTPSTSALDGPVGGSVLAPDASSQVSQKVEAATEGQLGSKVQDVPAVAPLTATVWQFQGLHVDKIEFQGVTFDAGDTLPGEIAQKAGDPLDPQKVRQSLRRLFASGRYRDIDVRGIRQGDAVTLIFAGSPRYYIGRVEITGVKSERLTSLLEFGTKLDPGTSYTKGALEAGVEGIKQVLAQNGYYQPTVTVVSTMDAADQQVNATYTVNIGPQARIGLVTLEGSDAGFTLEEFRKKGKLKNRSKVNRETTSNALTRLRAQYQKRDRLEATAALQKSTYDPARKELDYQFTANQGPLVKVLTEGAKFSKSRLHLLVPVFEEGTVDNDLLNEGTFNIKDYLQQQGYFDATVQVKVIGADTPSEQIIYSVDKGKKHRVVAVTLKGNKYFDDDTLRERMRVQKADAYLRSGRFSPSLLSADESSIKSLYRANGFSDVTVSSSVQDSNNAANGKELKSAQIRVTITINEGLQQKFGTVNLAGVDPRRINDLKPLLNAQEGQPFSLITLSGDRDALLSYYVSNGFDQARIEIKQVKETADPARTDVTLEVVEGQQVFINKVLLSGVVRTRPKIVQDQLKVHAGDPLDQSALLDTQRKLYNLALFNEVVAAVQNPAGDAPRKNVLVQVTEAKRWDVTYGFGFEAQTGTPNQGTISEASAVLLGLKPGVQYEQNGSASVSPRVSLDVTRINLRGTDESLTLHTTYGLLEKIATLSFQNPHVLGRPLLAFSVSGGYSNVQNITTFQASTLQGDTRLTQKFRKTDTFIYDFQYRRVSVNPASLRVSANLIPQLSQPVRVGGPGLTWFHDTRQPSPLDASKGSYTSVQEFLASSKFGSQTSFNRVDLTNSTYYVFGKKKYVLARNTRLGFENSFGANPNITTDSTSACYGALLDTNASCNAVPLPERLYAGGATSHRGFGINSAGPRDLQTGYPVGGSAVFVNTTELRLPAQTLPYVGDSVSFVVFHDMGNVFDHIGDTFPSIKHFHQSDEQTCSNVSNAVGTCNFNYFSHAVGLGARYKTPVGPVRLDFSYNLNPPAYPVIYDFNGSDPHEAQAPHFNFFFSIGQSF</sequence>
<protein>
    <submittedName>
        <fullName evidence="8">Outer membrane protein assembly factor BamA</fullName>
    </submittedName>
</protein>
<dbReference type="AlphaFoldDB" id="A0A7Y9TGQ7"/>
<dbReference type="Gene3D" id="2.40.160.50">
    <property type="entry name" value="membrane protein fhac: a member of the omp85/tpsb transporter family"/>
    <property type="match status" value="1"/>
</dbReference>
<keyword evidence="2" id="KW-1134">Transmembrane beta strand</keyword>
<dbReference type="InterPro" id="IPR000184">
    <property type="entry name" value="Bac_surfAg_D15"/>
</dbReference>
<keyword evidence="4 5" id="KW-0472">Membrane</keyword>
<dbReference type="GO" id="GO:0019867">
    <property type="term" value="C:outer membrane"/>
    <property type="evidence" value="ECO:0007669"/>
    <property type="project" value="InterPro"/>
</dbReference>
<feature type="domain" description="POTRA" evidence="7">
    <location>
        <begin position="356"/>
        <end position="426"/>
    </location>
</feature>
<feature type="domain" description="POTRA" evidence="7">
    <location>
        <begin position="188"/>
        <end position="265"/>
    </location>
</feature>
<dbReference type="RefSeq" id="WP_246301826.1">
    <property type="nucleotide sequence ID" value="NZ_JACCCW010000002.1"/>
</dbReference>
<dbReference type="Gene3D" id="3.10.20.310">
    <property type="entry name" value="membrane protein fhac"/>
    <property type="match status" value="5"/>
</dbReference>
<evidence type="ECO:0000256" key="5">
    <source>
        <dbReference type="SAM" id="Phobius"/>
    </source>
</evidence>
<dbReference type="PANTHER" id="PTHR12815:SF18">
    <property type="entry name" value="SORTING AND ASSEMBLY MACHINERY COMPONENT 50 HOMOLOG"/>
    <property type="match status" value="1"/>
</dbReference>
<dbReference type="PANTHER" id="PTHR12815">
    <property type="entry name" value="SORTING AND ASSEMBLY MACHINERY SAMM50 PROTEIN FAMILY MEMBER"/>
    <property type="match status" value="1"/>
</dbReference>
<name>A0A7Y9TGQ7_9BACT</name>
<dbReference type="EMBL" id="JACCCW010000002">
    <property type="protein sequence ID" value="NYF79749.1"/>
    <property type="molecule type" value="Genomic_DNA"/>
</dbReference>
<organism evidence="8 9">
    <name type="scientific">Granulicella arctica</name>
    <dbReference type="NCBI Taxonomy" id="940613"/>
    <lineage>
        <taxon>Bacteria</taxon>
        <taxon>Pseudomonadati</taxon>
        <taxon>Acidobacteriota</taxon>
        <taxon>Terriglobia</taxon>
        <taxon>Terriglobales</taxon>
        <taxon>Acidobacteriaceae</taxon>
        <taxon>Granulicella</taxon>
    </lineage>
</organism>
<evidence type="ECO:0000256" key="2">
    <source>
        <dbReference type="ARBA" id="ARBA00022452"/>
    </source>
</evidence>
<dbReference type="InterPro" id="IPR039910">
    <property type="entry name" value="D15-like"/>
</dbReference>
<feature type="domain" description="POTRA" evidence="7">
    <location>
        <begin position="431"/>
        <end position="521"/>
    </location>
</feature>
<comment type="subcellular location">
    <subcellularLocation>
        <location evidence="1">Membrane</location>
    </subcellularLocation>
</comment>
<feature type="domain" description="Bacterial surface antigen (D15)" evidence="6">
    <location>
        <begin position="739"/>
        <end position="1113"/>
    </location>
</feature>
<evidence type="ECO:0000259" key="7">
    <source>
        <dbReference type="Pfam" id="PF07244"/>
    </source>
</evidence>
<feature type="domain" description="POTRA" evidence="7">
    <location>
        <begin position="540"/>
        <end position="603"/>
    </location>
</feature>
<dbReference type="Pfam" id="PF07244">
    <property type="entry name" value="POTRA"/>
    <property type="match status" value="4"/>
</dbReference>
<accession>A0A7Y9TGQ7</accession>
<reference evidence="8 9" key="1">
    <citation type="submission" date="2020-07" db="EMBL/GenBank/DDBJ databases">
        <title>Genomic Encyclopedia of Type Strains, Phase IV (KMG-V): Genome sequencing to study the core and pangenomes of soil and plant-associated prokaryotes.</title>
        <authorList>
            <person name="Whitman W."/>
        </authorList>
    </citation>
    <scope>NUCLEOTIDE SEQUENCE [LARGE SCALE GENOMIC DNA]</scope>
    <source>
        <strain evidence="8 9">X4EP2</strain>
    </source>
</reference>
<evidence type="ECO:0000256" key="4">
    <source>
        <dbReference type="ARBA" id="ARBA00023136"/>
    </source>
</evidence>
<dbReference type="Proteomes" id="UP000589520">
    <property type="component" value="Unassembled WGS sequence"/>
</dbReference>
<keyword evidence="3 5" id="KW-0812">Transmembrane</keyword>
<comment type="caution">
    <text evidence="8">The sequence shown here is derived from an EMBL/GenBank/DDBJ whole genome shotgun (WGS) entry which is preliminary data.</text>
</comment>
<evidence type="ECO:0000256" key="3">
    <source>
        <dbReference type="ARBA" id="ARBA00022692"/>
    </source>
</evidence>
<keyword evidence="5" id="KW-1133">Transmembrane helix</keyword>
<feature type="transmembrane region" description="Helical" evidence="5">
    <location>
        <begin position="36"/>
        <end position="56"/>
    </location>
</feature>
<evidence type="ECO:0000259" key="6">
    <source>
        <dbReference type="Pfam" id="PF01103"/>
    </source>
</evidence>
<keyword evidence="9" id="KW-1185">Reference proteome</keyword>
<evidence type="ECO:0000256" key="1">
    <source>
        <dbReference type="ARBA" id="ARBA00004370"/>
    </source>
</evidence>
<evidence type="ECO:0000313" key="9">
    <source>
        <dbReference type="Proteomes" id="UP000589520"/>
    </source>
</evidence>
<gene>
    <name evidence="8" type="ORF">HDF17_002069</name>
</gene>
<proteinExistence type="predicted"/>
<dbReference type="InterPro" id="IPR010827">
    <property type="entry name" value="BamA/TamA_POTRA"/>
</dbReference>